<accession>A0A6J5S9P9</accession>
<dbReference type="InterPro" id="IPR008160">
    <property type="entry name" value="Collagen"/>
</dbReference>
<gene>
    <name evidence="3" type="ORF">UFOVP1318_40</name>
    <name evidence="4" type="ORF">UFOVP1430_4</name>
    <name evidence="2" type="ORF">UFOVP903_6</name>
</gene>
<feature type="compositionally biased region" description="Basic and acidic residues" evidence="1">
    <location>
        <begin position="57"/>
        <end position="72"/>
    </location>
</feature>
<proteinExistence type="predicted"/>
<reference evidence="4" key="1">
    <citation type="submission" date="2020-05" db="EMBL/GenBank/DDBJ databases">
        <authorList>
            <person name="Chiriac C."/>
            <person name="Salcher M."/>
            <person name="Ghai R."/>
            <person name="Kavagutti S V."/>
        </authorList>
    </citation>
    <scope>NUCLEOTIDE SEQUENCE</scope>
</reference>
<feature type="compositionally biased region" description="Low complexity" evidence="1">
    <location>
        <begin position="21"/>
        <end position="36"/>
    </location>
</feature>
<dbReference type="PANTHER" id="PTHR24637">
    <property type="entry name" value="COLLAGEN"/>
    <property type="match status" value="1"/>
</dbReference>
<feature type="compositionally biased region" description="Basic and acidic residues" evidence="1">
    <location>
        <begin position="38"/>
        <end position="50"/>
    </location>
</feature>
<evidence type="ECO:0000256" key="1">
    <source>
        <dbReference type="SAM" id="MobiDB-lite"/>
    </source>
</evidence>
<evidence type="ECO:0000313" key="2">
    <source>
        <dbReference type="EMBL" id="CAB4169737.1"/>
    </source>
</evidence>
<dbReference type="EMBL" id="LR797363">
    <property type="protein sequence ID" value="CAB4210298.1"/>
    <property type="molecule type" value="Genomic_DNA"/>
</dbReference>
<evidence type="ECO:0000313" key="3">
    <source>
        <dbReference type="EMBL" id="CAB4197855.1"/>
    </source>
</evidence>
<dbReference type="EMBL" id="LR796854">
    <property type="protein sequence ID" value="CAB4169737.1"/>
    <property type="molecule type" value="Genomic_DNA"/>
</dbReference>
<dbReference type="Pfam" id="PF01391">
    <property type="entry name" value="Collagen"/>
    <property type="match status" value="1"/>
</dbReference>
<protein>
    <submittedName>
        <fullName evidence="4">Collagen triple helix repeat</fullName>
    </submittedName>
</protein>
<keyword evidence="4" id="KW-0176">Collagen</keyword>
<organism evidence="4">
    <name type="scientific">uncultured Caudovirales phage</name>
    <dbReference type="NCBI Taxonomy" id="2100421"/>
    <lineage>
        <taxon>Viruses</taxon>
        <taxon>Duplodnaviria</taxon>
        <taxon>Heunggongvirae</taxon>
        <taxon>Uroviricota</taxon>
        <taxon>Caudoviricetes</taxon>
        <taxon>Peduoviridae</taxon>
        <taxon>Maltschvirus</taxon>
        <taxon>Maltschvirus maltsch</taxon>
    </lineage>
</organism>
<evidence type="ECO:0000313" key="4">
    <source>
        <dbReference type="EMBL" id="CAB4210298.1"/>
    </source>
</evidence>
<dbReference type="EMBL" id="LR797267">
    <property type="protein sequence ID" value="CAB4197855.1"/>
    <property type="molecule type" value="Genomic_DNA"/>
</dbReference>
<name>A0A6J5S9P9_9CAUD</name>
<feature type="region of interest" description="Disordered" evidence="1">
    <location>
        <begin position="19"/>
        <end position="82"/>
    </location>
</feature>
<sequence length="226" mass="23029">MKPEFNPITRQLEFKAPSLRVVPEPVVGPQGPAGKDGLNGRDGRDGKDGADGLNGLDGRDGKDGLSGRDGKDGLQGLTGRDGKDGLRGAQMFSVILDPAQTLGEDGDFAIAATGNLFQKQKGAWSLFASFGGARGARGPAGSSGAATENFESVSSNLNGYAATLAYVGGRLSAVTYAKPGGDIVKTLNYTGDDLTSIVLSGNTPVGIALTKTFVYSGGNLISTTIS</sequence>